<keyword evidence="4" id="KW-0227">DNA damage</keyword>
<dbReference type="InterPro" id="IPR027417">
    <property type="entry name" value="P-loop_NTPase"/>
</dbReference>
<dbReference type="GO" id="GO:0005524">
    <property type="term" value="F:ATP binding"/>
    <property type="evidence" value="ECO:0007669"/>
    <property type="project" value="UniProtKB-KW"/>
</dbReference>
<organism evidence="9 10">
    <name type="scientific">Cajanus cajan</name>
    <name type="common">Pigeon pea</name>
    <name type="synonym">Cajanus indicus</name>
    <dbReference type="NCBI Taxonomy" id="3821"/>
    <lineage>
        <taxon>Eukaryota</taxon>
        <taxon>Viridiplantae</taxon>
        <taxon>Streptophyta</taxon>
        <taxon>Embryophyta</taxon>
        <taxon>Tracheophyta</taxon>
        <taxon>Spermatophyta</taxon>
        <taxon>Magnoliopsida</taxon>
        <taxon>eudicotyledons</taxon>
        <taxon>Gunneridae</taxon>
        <taxon>Pentapetalae</taxon>
        <taxon>rosids</taxon>
        <taxon>fabids</taxon>
        <taxon>Fabales</taxon>
        <taxon>Fabaceae</taxon>
        <taxon>Papilionoideae</taxon>
        <taxon>50 kb inversion clade</taxon>
        <taxon>NPAAA clade</taxon>
        <taxon>indigoferoid/millettioid clade</taxon>
        <taxon>Phaseoleae</taxon>
        <taxon>Cajanus</taxon>
    </lineage>
</organism>
<dbReference type="PANTHER" id="PTHR12172:SF4">
    <property type="entry name" value="NUCLEOSIDE TRIPHOSPHATE HYDROLASE SUPERFAMILY PROTEIN, PUTATIVE-RELATED"/>
    <property type="match status" value="1"/>
</dbReference>
<reference evidence="9 10" key="1">
    <citation type="journal article" date="2012" name="Nat. Biotechnol.">
        <title>Draft genome sequence of pigeonpea (Cajanus cajan), an orphan legume crop of resource-poor farmers.</title>
        <authorList>
            <person name="Varshney R.K."/>
            <person name="Chen W."/>
            <person name="Li Y."/>
            <person name="Bharti A.K."/>
            <person name="Saxena R.K."/>
            <person name="Schlueter J.A."/>
            <person name="Donoghue M.T."/>
            <person name="Azam S."/>
            <person name="Fan G."/>
            <person name="Whaley A.M."/>
            <person name="Farmer A.D."/>
            <person name="Sheridan J."/>
            <person name="Iwata A."/>
            <person name="Tuteja R."/>
            <person name="Penmetsa R.V."/>
            <person name="Wu W."/>
            <person name="Upadhyaya H.D."/>
            <person name="Yang S.P."/>
            <person name="Shah T."/>
            <person name="Saxena K.B."/>
            <person name="Michael T."/>
            <person name="McCombie W.R."/>
            <person name="Yang B."/>
            <person name="Zhang G."/>
            <person name="Yang H."/>
            <person name="Wang J."/>
            <person name="Spillane C."/>
            <person name="Cook D.R."/>
            <person name="May G.D."/>
            <person name="Xu X."/>
            <person name="Jackson S.A."/>
        </authorList>
    </citation>
    <scope>NUCLEOTIDE SEQUENCE [LARGE SCALE GENOMIC DNA]</scope>
    <source>
        <strain evidence="10">cv. Asha</strain>
    </source>
</reference>
<evidence type="ECO:0000259" key="8">
    <source>
        <dbReference type="Pfam" id="PF00004"/>
    </source>
</evidence>
<dbReference type="Proteomes" id="UP000075243">
    <property type="component" value="Chromosome 3"/>
</dbReference>
<comment type="similarity">
    <text evidence="2">Belongs to the rad17/RAD24 family.</text>
</comment>
<keyword evidence="6" id="KW-0539">Nucleus</keyword>
<evidence type="ECO:0000256" key="4">
    <source>
        <dbReference type="ARBA" id="ARBA00022763"/>
    </source>
</evidence>
<dbReference type="GO" id="GO:0006281">
    <property type="term" value="P:DNA repair"/>
    <property type="evidence" value="ECO:0007669"/>
    <property type="project" value="InterPro"/>
</dbReference>
<dbReference type="Gene3D" id="3.40.50.300">
    <property type="entry name" value="P-loop containing nucleotide triphosphate hydrolases"/>
    <property type="match status" value="1"/>
</dbReference>
<sequence>MYFLYQEDSRVYAGLKIHPFFSLWKVEKKNQEEECSLIPTKREGRGVTCDSIHVFENVQDDVSPLDWSGWTFLNDTTTAEFGPTSLNLCFVESLNFDNFPDALKSSSTSISQNVMSCSDQLFKQSDNMLEISLTNSAGLANERAICPSKLEGVKDLDLEGNEINTFSGHKNIFRKSDTEPQSKFLQESMRSYYHSCESKAKSSLWIHKYKPTKAFEVCGNEEAVNFLRDWLHLWHKRRYECSKKDSSNRDSQRQDDDNHIYSDSDHASEVIDEKDSLQNVLLITGPIGSGKSAAVYACAQEQGFEILEINTSDCRKGAAVKQNLGEALKSHAVKRFINLYFQCLLRIVVTEIIFTHCKKLSSCSDVIYLKWCFLFQFDQTLSSHKKNEQLLPAPALPNGIAVEETDDGMIEPIIISDDEAHSPGGTSPRLHGKCDVLTSDSVQSLILFEDVDILFPEDSGCIAAIRHISETAKGPIILTTNSNNAGLPVSFARLHISFSLPLPDELLCHMYMVCVMEEVNINPPLLKKFVQSCGGDIRKTIMQLQFWFQSKKYSKDRKARKVYGSLSFDLEACHQIVPKILPWNYPSDLSNLIEKEVARSITIMEENSCLQELVNKDLDINEGKNDLDEPCMKTGYSETKVERIKRSPACSEFESQYNAVYGLSNCSGFPITSSGKKDQSKVMVMASDCKVMDPNNGHTQDVHDDSYKRHSHESNSQIPCKFELNQTYPSTLFKKLVCSSLEDSEEEWYKYSDACLNETHKSFDIPCFPGSTFVPETAIQNGMKSMSGPVFGCHAGPLEVPLNNEQTPFTLGVCQSSYKLPQNSYLLENTEIHIPSLKTAVQDFRDENLETTAVCNVMDDCGHADSKLKSKIVESSPSMATDMVQNLWRELRVCQKDLGQHANPEQQGVVEVVKLTSGLTNLISEADLLFRNHQQNQNGIMEPPMSLHDEVTFSWYDEQMMMSTIAEHGFCLYAKHISDVGSKFGCKNEVDLTSEMLDCTTNVMALGKLSRQDYTKSTGIHAKKQLEMNNPTNDMKRKSLSKVIQSITPARSSLAMKGLAFNEYISSLRQISISEGSRISHGSGKMRKGRYMFMKQIQF</sequence>
<evidence type="ECO:0000256" key="6">
    <source>
        <dbReference type="ARBA" id="ARBA00023242"/>
    </source>
</evidence>
<keyword evidence="10" id="KW-1185">Reference proteome</keyword>
<feature type="domain" description="ATPase AAA-type core" evidence="8">
    <location>
        <begin position="281"/>
        <end position="317"/>
    </location>
</feature>
<dbReference type="GO" id="GO:0000077">
    <property type="term" value="P:DNA damage checkpoint signaling"/>
    <property type="evidence" value="ECO:0007669"/>
    <property type="project" value="TreeGrafter"/>
</dbReference>
<dbReference type="Gene3D" id="1.10.8.60">
    <property type="match status" value="1"/>
</dbReference>
<dbReference type="EMBL" id="CM003605">
    <property type="protein sequence ID" value="KYP71352.1"/>
    <property type="molecule type" value="Genomic_DNA"/>
</dbReference>
<keyword evidence="7" id="KW-0131">Cell cycle</keyword>
<evidence type="ECO:0000256" key="7">
    <source>
        <dbReference type="ARBA" id="ARBA00023306"/>
    </source>
</evidence>
<evidence type="ECO:0000256" key="3">
    <source>
        <dbReference type="ARBA" id="ARBA00022741"/>
    </source>
</evidence>
<dbReference type="FunFam" id="1.10.8.60:FF:000116">
    <property type="entry name" value="p-loop containing nucleoside triphosphate hydrolase superfamily protein"/>
    <property type="match status" value="1"/>
</dbReference>
<dbReference type="Pfam" id="PF00004">
    <property type="entry name" value="AAA"/>
    <property type="match status" value="1"/>
</dbReference>
<evidence type="ECO:0000256" key="1">
    <source>
        <dbReference type="ARBA" id="ARBA00004123"/>
    </source>
</evidence>
<dbReference type="GO" id="GO:0016887">
    <property type="term" value="F:ATP hydrolysis activity"/>
    <property type="evidence" value="ECO:0007669"/>
    <property type="project" value="InterPro"/>
</dbReference>
<proteinExistence type="inferred from homology"/>
<keyword evidence="5" id="KW-0067">ATP-binding</keyword>
<evidence type="ECO:0000256" key="2">
    <source>
        <dbReference type="ARBA" id="ARBA00006168"/>
    </source>
</evidence>
<keyword evidence="3" id="KW-0547">Nucleotide-binding</keyword>
<comment type="subcellular location">
    <subcellularLocation>
        <location evidence="1">Nucleus</location>
    </subcellularLocation>
</comment>
<dbReference type="OMA" id="SLWIHKY"/>
<protein>
    <submittedName>
        <fullName evidence="9">ATPase family AAA domain-containing protein 5</fullName>
    </submittedName>
</protein>
<evidence type="ECO:0000313" key="10">
    <source>
        <dbReference type="Proteomes" id="UP000075243"/>
    </source>
</evidence>
<dbReference type="Gramene" id="C.cajan_10311.t">
    <property type="protein sequence ID" value="C.cajan_10311.t"/>
    <property type="gene ID" value="C.cajan_10311"/>
</dbReference>
<accession>A0A151TWD8</accession>
<dbReference type="SUPFAM" id="SSF52540">
    <property type="entry name" value="P-loop containing nucleoside triphosphate hydrolases"/>
    <property type="match status" value="1"/>
</dbReference>
<dbReference type="PANTHER" id="PTHR12172">
    <property type="entry name" value="CELL CYCLE CHECKPOINT PROTEIN RAD17"/>
    <property type="match status" value="1"/>
</dbReference>
<dbReference type="InterPro" id="IPR004582">
    <property type="entry name" value="Checkpoint_prot_Rad17_Rad24"/>
</dbReference>
<name>A0A151TWD8_CAJCA</name>
<dbReference type="AlphaFoldDB" id="A0A151TWD8"/>
<gene>
    <name evidence="9" type="ORF">KK1_010611</name>
</gene>
<dbReference type="GO" id="GO:0003689">
    <property type="term" value="F:DNA clamp loader activity"/>
    <property type="evidence" value="ECO:0007669"/>
    <property type="project" value="TreeGrafter"/>
</dbReference>
<evidence type="ECO:0000313" key="9">
    <source>
        <dbReference type="EMBL" id="KYP71352.1"/>
    </source>
</evidence>
<dbReference type="GO" id="GO:0033314">
    <property type="term" value="P:mitotic DNA replication checkpoint signaling"/>
    <property type="evidence" value="ECO:0007669"/>
    <property type="project" value="TreeGrafter"/>
</dbReference>
<dbReference type="STRING" id="3821.A0A151TWD8"/>
<dbReference type="GO" id="GO:0003682">
    <property type="term" value="F:chromatin binding"/>
    <property type="evidence" value="ECO:0007669"/>
    <property type="project" value="TreeGrafter"/>
</dbReference>
<evidence type="ECO:0000256" key="5">
    <source>
        <dbReference type="ARBA" id="ARBA00022840"/>
    </source>
</evidence>
<dbReference type="InterPro" id="IPR003959">
    <property type="entry name" value="ATPase_AAA_core"/>
</dbReference>
<dbReference type="GO" id="GO:0005634">
    <property type="term" value="C:nucleus"/>
    <property type="evidence" value="ECO:0007669"/>
    <property type="project" value="UniProtKB-SubCell"/>
</dbReference>